<evidence type="ECO:0000313" key="2">
    <source>
        <dbReference type="Proteomes" id="UP001488838"/>
    </source>
</evidence>
<protein>
    <submittedName>
        <fullName evidence="1">Uncharacterized protein</fullName>
    </submittedName>
</protein>
<sequence>MTVVLRAFHSFTMPYVARPSCQFNKILPLVYSKQLDAGGQRLPKLGVTSEAEPWPRVQLLTVKD</sequence>
<evidence type="ECO:0000313" key="1">
    <source>
        <dbReference type="EMBL" id="KAK7796351.1"/>
    </source>
</evidence>
<dbReference type="AlphaFoldDB" id="A0AAW0H3Q3"/>
<proteinExistence type="predicted"/>
<dbReference type="EMBL" id="JBBHLL010001238">
    <property type="protein sequence ID" value="KAK7796351.1"/>
    <property type="molecule type" value="Genomic_DNA"/>
</dbReference>
<reference evidence="1 2" key="1">
    <citation type="journal article" date="2023" name="bioRxiv">
        <title>Conserved and derived expression patterns and positive selection on dental genes reveal complex evolutionary context of ever-growing rodent molars.</title>
        <authorList>
            <person name="Calamari Z.T."/>
            <person name="Song A."/>
            <person name="Cohen E."/>
            <person name="Akter M."/>
            <person name="Roy R.D."/>
            <person name="Hallikas O."/>
            <person name="Christensen M.M."/>
            <person name="Li P."/>
            <person name="Marangoni P."/>
            <person name="Jernvall J."/>
            <person name="Klein O.D."/>
        </authorList>
    </citation>
    <scope>NUCLEOTIDE SEQUENCE [LARGE SCALE GENOMIC DNA]</scope>
    <source>
        <strain evidence="1">V071</strain>
    </source>
</reference>
<name>A0AAW0H3Q3_MYOGA</name>
<organism evidence="1 2">
    <name type="scientific">Myodes glareolus</name>
    <name type="common">Bank vole</name>
    <name type="synonym">Clethrionomys glareolus</name>
    <dbReference type="NCBI Taxonomy" id="447135"/>
    <lineage>
        <taxon>Eukaryota</taxon>
        <taxon>Metazoa</taxon>
        <taxon>Chordata</taxon>
        <taxon>Craniata</taxon>
        <taxon>Vertebrata</taxon>
        <taxon>Euteleostomi</taxon>
        <taxon>Mammalia</taxon>
        <taxon>Eutheria</taxon>
        <taxon>Euarchontoglires</taxon>
        <taxon>Glires</taxon>
        <taxon>Rodentia</taxon>
        <taxon>Myomorpha</taxon>
        <taxon>Muroidea</taxon>
        <taxon>Cricetidae</taxon>
        <taxon>Arvicolinae</taxon>
        <taxon>Myodes</taxon>
    </lineage>
</organism>
<keyword evidence="2" id="KW-1185">Reference proteome</keyword>
<dbReference type="Proteomes" id="UP001488838">
    <property type="component" value="Unassembled WGS sequence"/>
</dbReference>
<comment type="caution">
    <text evidence="1">The sequence shown here is derived from an EMBL/GenBank/DDBJ whole genome shotgun (WGS) entry which is preliminary data.</text>
</comment>
<gene>
    <name evidence="1" type="ORF">U0070_015116</name>
</gene>
<accession>A0AAW0H3Q3</accession>